<dbReference type="Pfam" id="PF12836">
    <property type="entry name" value="HHH_3"/>
    <property type="match status" value="1"/>
</dbReference>
<feature type="region of interest" description="Disordered" evidence="1">
    <location>
        <begin position="73"/>
        <end position="128"/>
    </location>
</feature>
<dbReference type="AlphaFoldDB" id="A0A2U2MRJ5"/>
<dbReference type="SMART" id="SM00278">
    <property type="entry name" value="HhH1"/>
    <property type="match status" value="2"/>
</dbReference>
<keyword evidence="2" id="KW-0812">Transmembrane</keyword>
<dbReference type="PANTHER" id="PTHR21180">
    <property type="entry name" value="ENDONUCLEASE/EXONUCLEASE/PHOSPHATASE FAMILY DOMAIN-CONTAINING PROTEIN 1"/>
    <property type="match status" value="1"/>
</dbReference>
<dbReference type="GO" id="GO:0015628">
    <property type="term" value="P:protein secretion by the type II secretion system"/>
    <property type="evidence" value="ECO:0007669"/>
    <property type="project" value="TreeGrafter"/>
</dbReference>
<dbReference type="InterPro" id="IPR010994">
    <property type="entry name" value="RuvA_2-like"/>
</dbReference>
<evidence type="ECO:0000256" key="1">
    <source>
        <dbReference type="SAM" id="MobiDB-lite"/>
    </source>
</evidence>
<accession>A0A2U2MRJ5</accession>
<evidence type="ECO:0000259" key="3">
    <source>
        <dbReference type="SMART" id="SM00278"/>
    </source>
</evidence>
<dbReference type="GO" id="GO:0015627">
    <property type="term" value="C:type II protein secretion system complex"/>
    <property type="evidence" value="ECO:0007669"/>
    <property type="project" value="TreeGrafter"/>
</dbReference>
<dbReference type="PANTHER" id="PTHR21180:SF32">
    <property type="entry name" value="ENDONUCLEASE_EXONUCLEASE_PHOSPHATASE FAMILY DOMAIN-CONTAINING PROTEIN 1"/>
    <property type="match status" value="1"/>
</dbReference>
<keyword evidence="2" id="KW-1133">Transmembrane helix</keyword>
<feature type="transmembrane region" description="Helical" evidence="2">
    <location>
        <begin position="37"/>
        <end position="56"/>
    </location>
</feature>
<keyword evidence="2" id="KW-0472">Membrane</keyword>
<name>A0A2U2MRJ5_9BIFI</name>
<comment type="caution">
    <text evidence="4">The sequence shown here is derived from an EMBL/GenBank/DDBJ whole genome shotgun (WGS) entry which is preliminary data.</text>
</comment>
<evidence type="ECO:0000313" key="4">
    <source>
        <dbReference type="EMBL" id="PWG59470.1"/>
    </source>
</evidence>
<dbReference type="NCBIfam" id="TIGR00426">
    <property type="entry name" value="competence protein ComEA helix-hairpin-helix repeat region"/>
    <property type="match status" value="1"/>
</dbReference>
<feature type="compositionally biased region" description="Low complexity" evidence="1">
    <location>
        <begin position="77"/>
        <end position="128"/>
    </location>
</feature>
<reference evidence="4 5" key="1">
    <citation type="journal article" date="2018" name="Int. J. Syst. Evol. Microbiol.">
        <title>Bifidobacterium catulorum sp. nov., a novel taxon from the faeces of the baby common marmoset (Callithrix jacchus).</title>
        <authorList>
            <person name="Modesto M."/>
            <person name="Michelini S."/>
            <person name="Oki K."/>
            <person name="Biavati B."/>
            <person name="Watanabe K."/>
            <person name="Mattarelli P."/>
        </authorList>
    </citation>
    <scope>NUCLEOTIDE SEQUENCE [LARGE SCALE GENOMIC DNA]</scope>
    <source>
        <strain evidence="4 5">MRM 8.19</strain>
    </source>
</reference>
<dbReference type="InterPro" id="IPR003583">
    <property type="entry name" value="Hlx-hairpin-Hlx_DNA-bd_motif"/>
</dbReference>
<sequence length="196" mass="19849">MLSMLSGVSPDDHGAEELLDRHTSRNAARLTLDGRRAAVIILVLAFVLSVSLTMLAQQTRHVDIMAVDGTGAASTESSVSPADPSGSASPRSPASSAASQSAASQSASSSPAASPSPSSDPSASATVGGTSAAIDLNTATAEQLETINGIGPVTARKILDHRTRNGRFSNVDELLDVPGIGAKTLEKIRPHVTVGA</sequence>
<feature type="domain" description="Helix-hairpin-helix DNA-binding motif class 1" evidence="3">
    <location>
        <begin position="172"/>
        <end position="191"/>
    </location>
</feature>
<organism evidence="4 5">
    <name type="scientific">Bifidobacterium catulorum</name>
    <dbReference type="NCBI Taxonomy" id="1630173"/>
    <lineage>
        <taxon>Bacteria</taxon>
        <taxon>Bacillati</taxon>
        <taxon>Actinomycetota</taxon>
        <taxon>Actinomycetes</taxon>
        <taxon>Bifidobacteriales</taxon>
        <taxon>Bifidobacteriaceae</taxon>
        <taxon>Bifidobacterium</taxon>
    </lineage>
</organism>
<keyword evidence="5" id="KW-1185">Reference proteome</keyword>
<dbReference type="GO" id="GO:0006281">
    <property type="term" value="P:DNA repair"/>
    <property type="evidence" value="ECO:0007669"/>
    <property type="project" value="InterPro"/>
</dbReference>
<dbReference type="InterPro" id="IPR051675">
    <property type="entry name" value="Endo/Exo/Phosphatase_dom_1"/>
</dbReference>
<evidence type="ECO:0000313" key="5">
    <source>
        <dbReference type="Proteomes" id="UP000245753"/>
    </source>
</evidence>
<feature type="domain" description="Helix-hairpin-helix DNA-binding motif class 1" evidence="3">
    <location>
        <begin position="142"/>
        <end position="161"/>
    </location>
</feature>
<proteinExistence type="predicted"/>
<dbReference type="Proteomes" id="UP000245753">
    <property type="component" value="Unassembled WGS sequence"/>
</dbReference>
<gene>
    <name evidence="4" type="ORF">DF200_07590</name>
</gene>
<dbReference type="SUPFAM" id="SSF47781">
    <property type="entry name" value="RuvA domain 2-like"/>
    <property type="match status" value="1"/>
</dbReference>
<dbReference type="OrthoDB" id="9758724at2"/>
<evidence type="ECO:0000256" key="2">
    <source>
        <dbReference type="SAM" id="Phobius"/>
    </source>
</evidence>
<dbReference type="InterPro" id="IPR004509">
    <property type="entry name" value="Competence_ComEA_HhH"/>
</dbReference>
<dbReference type="EMBL" id="QFFN01000021">
    <property type="protein sequence ID" value="PWG59470.1"/>
    <property type="molecule type" value="Genomic_DNA"/>
</dbReference>
<dbReference type="GO" id="GO:0003677">
    <property type="term" value="F:DNA binding"/>
    <property type="evidence" value="ECO:0007669"/>
    <property type="project" value="InterPro"/>
</dbReference>
<protein>
    <submittedName>
        <fullName evidence="4">Competence protein ComEA</fullName>
    </submittedName>
</protein>
<dbReference type="Gene3D" id="1.10.150.320">
    <property type="entry name" value="Photosystem II 12 kDa extrinsic protein"/>
    <property type="match status" value="1"/>
</dbReference>